<proteinExistence type="predicted"/>
<dbReference type="Proteomes" id="UP001374599">
    <property type="component" value="Unassembled WGS sequence"/>
</dbReference>
<protein>
    <submittedName>
        <fullName evidence="1">Uncharacterized protein</fullName>
    </submittedName>
</protein>
<evidence type="ECO:0000313" key="2">
    <source>
        <dbReference type="Proteomes" id="UP001374599"/>
    </source>
</evidence>
<dbReference type="EMBL" id="BTPU01000020">
    <property type="protein sequence ID" value="GMQ62120.1"/>
    <property type="molecule type" value="Genomic_DNA"/>
</dbReference>
<sequence>MSQDNNTDFSSYEKIFGEIDFREGDDARSVLSPAAYLADLLQLYEDEFDEEADSSLWNMRREDILHILLDEENTFTMVPYLDIVNEILEGRVEGETYEVLKGAKHPINLPFNLEHEKIKNYLAHMEITQEQLYKLFSIDSNEELRNKSNNIIAREYLGLSEEAYNHICNNTTELVSLYGITQGDIDEEADDLEGDNIDNLLKEDINTLLTNVKRFMRKTKITFKELLELLYGNLSDNESEYAGSFYLNNNLSGYAVLDEEQEKIIGIENNDDMQIWFRRAYLFIYLAKKTQVSFVELDMIIRSCCNNILDKEAILHMAYILKLHKDYELPIDMTCGLLVSMNTLGTGNEEQPIDLFNRIYNGDITAIDKNYIQVTDTLHPEYENSEYTRIVPVNEDDLMSDDNIDFRERLCKALKMTEEDVAAFITCFTDRSGIEGLKVTKDMLLTNLTLLYRVAAVTEFLDISVKELCYILDVITDDPIIRVHNVFDRLVAYNPSIRDCYTIFSSNDVTNNIWLIQLIVSITKWMQENDFTGEELRQITLRFQAIEEDELEDDEETEEIKALKEEKKAKIEFLNNLYTQFKALLFDPQVLTTDDRDDRTSRAIYRYIIGRDNKVVSHKNKGILLCSKDKDIERVSEVVYEAINHLDHLGIEDFTNTGLEEKILNKLKNNLVYRGYINTKGDINEKTFPDNVEHFQITTDFRIMKDDVFDIIANIYEEVLSEEESSEDVLMSLYPSDFEELNLSEGEQQELYDNLLFNNYIDEDSNVIDPEFFGFVENKVLFMVNADIADYAKEVHQVIKDNMQKFTDKDIVLDSTIFSHLPISELDTEKLMTNLLFNDYIDDEHVIRDKEELLNTSIEDFNLAIAYYPYRFEILDTIKKHIIEVKDYFYNVDDTMLREVSGYIVASDIYKNLEGRYLRNGKMTLEGYNFFSQNFNIDSFELGDYFTNIHEEIIFNHMSKIVEVIDRYRVKPATLEELGLNEMEREELVEMLETCEYTYDYKLNREEIDYFLNVNNALVFKIERFDDYNKDIFFLLHDIAKEMKQEIDDISQILIDQAIMQEETLLTALQDVYGIGADEISVVMNNIIGTHNSLVEQFMGPVIEAVNVNDKLMLEPKSTRFNNLYRRAKQIAILIGKLGLTTDQIEVAFHDQQLTEKFPEHLILPEGIETFDVILEGVGSIIYLFTKDNYYAYSADDYTYVRDMATTVKVIEEKDEEDEIYQGLTDIDRFYYEYSEQGVNPFCVDAAFVDSSGTIHIISGTNYYCKTTNSDLWEIKERQWGKVENNFSDIDKIDGAYVDEEGKTYLFSKGQYIRYISHVNINDQIQYMDEGYPKDINKNWKEEFGKEIHPFFHKSIDASMVGIDHKRYLFKDDVYVSSDDYVHPKMILDRFGHVKNNFNRMRHIDAAFTIEDKYYLFAGDQVICYRNNIENNRVYVEEGYPLTIDTWMPELPYNFKKRIDAAINTDDCICLLSDGKSINITCDDKGFHVLGSEEETSKQWGIVKNNIIENSKVDAAFVGLDGKAYVFSGDQYYRYSGEDYKVVDSGYPRFIESDWNSLLEVTAAFVLDGKTYLCGMTDDESMKYVRYSTNNYTVVDEGYPKTLDDNWWNLPFALTKTDTPDRYFDTIDAVFTDKQGRTYLFSSNRYIYFDNQHRWWSEPALMSDTWGDMPFEYVDAAFTGKDGKVYIFSNEHYISYKTNDYSKIDSNVPSRIMDFWGSVINNIKDTGIVDASMTVRIPDNDELKERIYVFSGNQYYRYTLPFNMNRYVDEGYPKNIAKELSEEPGFENLDIDFSNGIDSAMANGRNMYFFKDGTCTILVESVSQVLDKTYSLMDDEIPTCVFTHEGNIYMRTQKDGNYKRCNDLESLAGIKLTDILPPLLRPLDEDGDGKLIEDNRKISSILEGTDGNTYAFFDFNNEDSEDDTGNIEEDNMYHTCYNFLSKQEYSIAEEWGYVDNNIIKNNHVDAGLVGVDGNTYLFSGDQYVMYNHESSKEYAYIDKVPKLIEEHFGLRNVNIAYVIEDKTFLLEKPDEQGRFRYVQYSGKDYSKTDTGFPKTADEHWWNIPIQFVIEGFDQVDAVYVEDDNIYLIHGDKQLQYNYVEGIWSYPKNINKMWKNIPLEKITTLFKGIDDAIYFFDEDKYSKLVDGAFVNINIDPVEGENRRTDTYVESLNKVFGKVDNNIVELNRIDASFVDSHGITYLFCGDQYVRYSSSDYRYIDFGYPKKIYENLRFEKGFENLDHKIGKTDENYNKEVIIKAIIANRGTIYIFIEDKCIALAQGEIREMPISHLGRIRNNLLEEEKIDAAFGDENRTFIFCGDQYIRYSQKTYEYVDEGYPKSITAIVDENLGIDAATFQGIFTYDLDAALYKDERLYLFKGDKYYYDNQIAEIATAWGKIKNTFNPDEHLDDMVEIDAAFLDREGKLFVFRDNQYIRYSNLDNEYVDEGYPRDICNNWGNMPINFEESIDGAFIFDNKTYMIKGQHYIRYSDPAYKKMDIIYPQVITNRWGEYADYLLADIKIITDYEYMDHMYIGDNYTLTDFLHPQKHIIEESYEVLSNIFKWDAEEIKWLKKKHAFLFSGSPYEVNLNIEILIKMLSVFKVTQDIETTPSKLYRYVWSYIYGDNKDLDEAAGYLYKQLGLMNSQKDWAILKEQIQDEENIMKRDALVPYLTYVENDVSNSRELYEKLLIDVDMDSCARTSRIKEALACMQLYFHRYFMDLEKPALENFEDMDIVKDKLKSYWEWMKNYRVWEANRKVFLYPENYIRPELRDTKTEQFKTLEDEVMQGELTDTLVEQAYKNYLDSYDDVSRLTVAGGYRYNDDSTNDDRIIIFGRTKTEPTKYYYRTAIFIDGDTETVQWDSWIDTELQIDSQKVYPVYAFGKTFVFWPQVELDNKEKESQNATASESDGKYNFNKTQKNNKVIKINFSYLNLNGKWVIPQTLDQEIKISELVTKSTTEVKSPVGVELFVKKSHKLDSDTHDNIVINCSYSLLDKDLLNYNIFKSFDTGYERKNKTFLLTPELYTVVSNNNPAYENMGQSVFKTLFEENIAMENAVAFNIGKAPWFAFDHKGGSFLCKPSMHNLDENEWPKTIDYSNLGEDVTHIDASFQVDGTTYLIVGESYFAFDGDFMDEKGNILDNYVTGPNYERWGHADPNEESVKVKAAFTINNYTYIIKNDNYLRFENGEFSQTPVNYPKSIDFLETDIKSVLGNQEFYVNLNEINIDSAFMKDGILYVIDGKEIIVVNSDLTAEELLTHEFVRHLKTGTAIGAVSLSDSGVMVYKRNDMVDYNFYFCEYNLNTNNWDSHGLLIRDQDNNPVDIDASFRYNNDLYLIKGNEVMLLNDAPTTDVSWVTTQTIAVSRFCDMSSVESATVVDNKYLYMFSTDLYIRYTLVNGKLPQYMDIGYPQPISLIPIHASFTLDSKSYILYKGYYKRLAIDKGEIINIDPLGYKNMAGSLLNIPSEFLNGIDAGVNTGNYLYLFKDNAYVKYDINSDIRPYEVEDVPYDIIRLTSSTSHKLSTKLFTEGLDAFLDLSTQQIGELPKFDANISNTTTIKINKDRIKIYPISETLDFDSANSSYYWELFFHVPFFLAQTLNTAQLFEEAKKWYEFIFDPTEAVWWKFLPFINASTDGLYGIEDDDDQTQIKKYLEDPFDPHAIAALRIIAYEKALVMNYIDNIIDWGDLLFGQYTRESINEARMLYILAYDLLGEKPEALGERVLTDDVDYETLTKEATNNEDRYEFLLDLENANNLSRNTLIHLFSGGTVNDSLVNPYFFIPENWNFINYWNTVEDRLYKIRHCMNIMGINQPLPLFQPPIDPMALVQAVAGGMSLSQAVAVSDGSTPHYRFSFMINKANELASKVSQFGNDLLATLEKKDSEELSLLQQKQENTILTMTRKIKEDQLQEAIENTKSLEESLKNTEDTIKHYKDLINTGFIPAEIAQMSLMSIGAAFMTTASIAKFVNMGISLIPKAIIGTFTYAEVNTDGLLENFSEATETSGESINMLGEIVGMKANLERMKEDWQLQLKMAKSEKIQLQHQINGSKLSERIAQTEIDILEEEIRQNDSVNRFMKNKFTNKELYNWMAGKLSTLYFKTYKLAHKMAKSAQKAFQYERGMKEREVNYISSMYWDSLRKGLLAGESLGYDLDTMEQAYIESNSRDLEIAKPISLLELDPFALVSLKEKGVCEFNLTEALFDYDFQGHYGRQVKTISVVFDMGEGKAPVNATLTQLSHKTIIEPDVKAVKYMIDPKDVQPTSIRSDWRANQQIVLSPRGEYEENNGLFELRYDDERYLPFEGTGAVSRWRLELNGKKGAYNPKDLKDVIINLKYTAKQGGQSFGDAVRGMLKPYNALHFIDMAETFGDNWTDFLQSNDELAVTITRDMLPNMAGSKIDGIYMIGDLYEEGKLGMILDSGKTYNLESGNYVETSGLSISSRGSQWSFTLKGDKYNVKNVGLIIGYKASV</sequence>
<name>A0ACB5UHQ8_9FIRM</name>
<organism evidence="1 2">
    <name type="scientific">Vallitalea maricola</name>
    <dbReference type="NCBI Taxonomy" id="3074433"/>
    <lineage>
        <taxon>Bacteria</taxon>
        <taxon>Bacillati</taxon>
        <taxon>Bacillota</taxon>
        <taxon>Clostridia</taxon>
        <taxon>Lachnospirales</taxon>
        <taxon>Vallitaleaceae</taxon>
        <taxon>Vallitalea</taxon>
    </lineage>
</organism>
<gene>
    <name evidence="1" type="ORF">AN2V17_13510</name>
</gene>
<reference evidence="1" key="1">
    <citation type="submission" date="2023-09" db="EMBL/GenBank/DDBJ databases">
        <title>Vallitalea sediminicola and Vallitalea maricola sp. nov., anaerobic bacteria isolated from marine sediment.</title>
        <authorList>
            <person name="Hirano S."/>
            <person name="Maeda A."/>
            <person name="Terahara T."/>
            <person name="Mori K."/>
            <person name="Hamada M."/>
            <person name="Matsumoto R."/>
            <person name="Kobayashi T."/>
        </authorList>
    </citation>
    <scope>NUCLEOTIDE SEQUENCE</scope>
    <source>
        <strain evidence="1">AN17-2</strain>
    </source>
</reference>
<keyword evidence="2" id="KW-1185">Reference proteome</keyword>
<comment type="caution">
    <text evidence="1">The sequence shown here is derived from an EMBL/GenBank/DDBJ whole genome shotgun (WGS) entry which is preliminary data.</text>
</comment>
<evidence type="ECO:0000313" key="1">
    <source>
        <dbReference type="EMBL" id="GMQ62120.1"/>
    </source>
</evidence>
<accession>A0ACB5UHQ8</accession>